<dbReference type="Proteomes" id="UP001152747">
    <property type="component" value="Unassembled WGS sequence"/>
</dbReference>
<comment type="caution">
    <text evidence="3">The sequence shown here is derived from an EMBL/GenBank/DDBJ whole genome shotgun (WGS) entry which is preliminary data.</text>
</comment>
<dbReference type="EMBL" id="CANHGI010000003">
    <property type="protein sequence ID" value="CAI5444298.1"/>
    <property type="molecule type" value="Genomic_DNA"/>
</dbReference>
<feature type="region of interest" description="Disordered" evidence="1">
    <location>
        <begin position="52"/>
        <end position="100"/>
    </location>
</feature>
<dbReference type="AlphaFoldDB" id="A0A9P1IGU1"/>
<feature type="chain" id="PRO_5040227773" description="Secreted protein" evidence="2">
    <location>
        <begin position="21"/>
        <end position="100"/>
    </location>
</feature>
<sequence length="100" mass="11630">MLGEAIILAGVIFALLMVHKQDIAKGGDGIPFIGHYLDEIDDFLKRLQQQNRRRNINDSEMKTARSLSGQEKFEPIEPRTRSSTRNRHHRKHRSKNENDH</sequence>
<evidence type="ECO:0000313" key="3">
    <source>
        <dbReference type="EMBL" id="CAI5444298.1"/>
    </source>
</evidence>
<evidence type="ECO:0000256" key="2">
    <source>
        <dbReference type="SAM" id="SignalP"/>
    </source>
</evidence>
<evidence type="ECO:0008006" key="5">
    <source>
        <dbReference type="Google" id="ProtNLM"/>
    </source>
</evidence>
<protein>
    <recommendedName>
        <fullName evidence="5">Secreted protein</fullName>
    </recommendedName>
</protein>
<gene>
    <name evidence="3" type="ORF">CAMP_LOCUS6935</name>
</gene>
<evidence type="ECO:0000256" key="1">
    <source>
        <dbReference type="SAM" id="MobiDB-lite"/>
    </source>
</evidence>
<name>A0A9P1IGU1_9PELO</name>
<reference evidence="3" key="1">
    <citation type="submission" date="2022-11" db="EMBL/GenBank/DDBJ databases">
        <authorList>
            <person name="Kikuchi T."/>
        </authorList>
    </citation>
    <scope>NUCLEOTIDE SEQUENCE</scope>
    <source>
        <strain evidence="3">PS1010</strain>
    </source>
</reference>
<feature type="compositionally biased region" description="Basic residues" evidence="1">
    <location>
        <begin position="82"/>
        <end position="94"/>
    </location>
</feature>
<proteinExistence type="predicted"/>
<keyword evidence="4" id="KW-1185">Reference proteome</keyword>
<organism evidence="3 4">
    <name type="scientific">Caenorhabditis angaria</name>
    <dbReference type="NCBI Taxonomy" id="860376"/>
    <lineage>
        <taxon>Eukaryota</taxon>
        <taxon>Metazoa</taxon>
        <taxon>Ecdysozoa</taxon>
        <taxon>Nematoda</taxon>
        <taxon>Chromadorea</taxon>
        <taxon>Rhabditida</taxon>
        <taxon>Rhabditina</taxon>
        <taxon>Rhabditomorpha</taxon>
        <taxon>Rhabditoidea</taxon>
        <taxon>Rhabditidae</taxon>
        <taxon>Peloderinae</taxon>
        <taxon>Caenorhabditis</taxon>
    </lineage>
</organism>
<accession>A0A9P1IGU1</accession>
<evidence type="ECO:0000313" key="4">
    <source>
        <dbReference type="Proteomes" id="UP001152747"/>
    </source>
</evidence>
<feature type="compositionally biased region" description="Basic and acidic residues" evidence="1">
    <location>
        <begin position="71"/>
        <end position="80"/>
    </location>
</feature>
<feature type="signal peptide" evidence="2">
    <location>
        <begin position="1"/>
        <end position="20"/>
    </location>
</feature>
<keyword evidence="2" id="KW-0732">Signal</keyword>